<keyword evidence="1" id="KW-0472">Membrane</keyword>
<feature type="transmembrane region" description="Helical" evidence="1">
    <location>
        <begin position="84"/>
        <end position="105"/>
    </location>
</feature>
<sequence length="222" mass="23288">MEVVTEPNRLLLAGVAAPIVFVGSFLVQGAVRPGYDPLRHPVSALSLGPGGWVQMLTFWVTGALIIAFALGLRAAGVGRATPILIAIVGLGLIGAGFAACDPISGYPVGSPIPAPRTAHGIAHDLFSTPVFTLLPAAMIVMARRFHRAGDAAWAWLNAIAAPVFFGCFVLASMGFSQHPALMPYGGLWQRLALIIGLGWLAVLAIRLRRPLTSARSGRPIAR</sequence>
<feature type="transmembrane region" description="Helical" evidence="1">
    <location>
        <begin position="187"/>
        <end position="205"/>
    </location>
</feature>
<evidence type="ECO:0000313" key="3">
    <source>
        <dbReference type="Proteomes" id="UP000238164"/>
    </source>
</evidence>
<proteinExistence type="predicted"/>
<dbReference type="Proteomes" id="UP000238164">
    <property type="component" value="Chromosome 1"/>
</dbReference>
<reference evidence="2 3" key="1">
    <citation type="submission" date="2018-02" db="EMBL/GenBank/DDBJ databases">
        <authorList>
            <person name="Cohen D.B."/>
            <person name="Kent A.D."/>
        </authorList>
    </citation>
    <scope>NUCLEOTIDE SEQUENCE [LARGE SCALE GENOMIC DNA]</scope>
    <source>
        <strain evidence="2">1</strain>
    </source>
</reference>
<keyword evidence="1" id="KW-1133">Transmembrane helix</keyword>
<dbReference type="InterPro" id="IPR009339">
    <property type="entry name" value="DUF998"/>
</dbReference>
<dbReference type="AlphaFoldDB" id="A0A2N9JDJ7"/>
<dbReference type="EMBL" id="LT985188">
    <property type="protein sequence ID" value="SPD85545.1"/>
    <property type="molecule type" value="Genomic_DNA"/>
</dbReference>
<feature type="transmembrane region" description="Helical" evidence="1">
    <location>
        <begin position="125"/>
        <end position="142"/>
    </location>
</feature>
<organism evidence="2 3">
    <name type="scientific">Micropruina glycogenica</name>
    <dbReference type="NCBI Taxonomy" id="75385"/>
    <lineage>
        <taxon>Bacteria</taxon>
        <taxon>Bacillati</taxon>
        <taxon>Actinomycetota</taxon>
        <taxon>Actinomycetes</taxon>
        <taxon>Propionibacteriales</taxon>
        <taxon>Nocardioidaceae</taxon>
        <taxon>Micropruina</taxon>
    </lineage>
</organism>
<dbReference type="KEGG" id="mgg:MPLG2_0509"/>
<feature type="transmembrane region" description="Helical" evidence="1">
    <location>
        <begin position="53"/>
        <end position="72"/>
    </location>
</feature>
<keyword evidence="1" id="KW-0812">Transmembrane</keyword>
<accession>A0A2N9JDJ7</accession>
<protein>
    <recommendedName>
        <fullName evidence="4">DUF998 domain-containing protein</fullName>
    </recommendedName>
</protein>
<evidence type="ECO:0008006" key="4">
    <source>
        <dbReference type="Google" id="ProtNLM"/>
    </source>
</evidence>
<gene>
    <name evidence="2" type="ORF">MPLG2_0509</name>
</gene>
<dbReference type="Pfam" id="PF06197">
    <property type="entry name" value="DUF998"/>
    <property type="match status" value="1"/>
</dbReference>
<evidence type="ECO:0000313" key="2">
    <source>
        <dbReference type="EMBL" id="SPD85545.1"/>
    </source>
</evidence>
<keyword evidence="3" id="KW-1185">Reference proteome</keyword>
<name>A0A2N9JDJ7_9ACTN</name>
<feature type="transmembrane region" description="Helical" evidence="1">
    <location>
        <begin position="154"/>
        <end position="175"/>
    </location>
</feature>
<evidence type="ECO:0000256" key="1">
    <source>
        <dbReference type="SAM" id="Phobius"/>
    </source>
</evidence>
<dbReference type="OrthoDB" id="8159487at2"/>